<dbReference type="SUPFAM" id="SSF52540">
    <property type="entry name" value="P-loop containing nucleoside triphosphate hydrolases"/>
    <property type="match status" value="1"/>
</dbReference>
<dbReference type="InterPro" id="IPR027417">
    <property type="entry name" value="P-loop_NTPase"/>
</dbReference>
<organism evidence="1 2">
    <name type="scientific">Oceanobacter antarcticus</name>
    <dbReference type="NCBI Taxonomy" id="3133425"/>
    <lineage>
        <taxon>Bacteria</taxon>
        <taxon>Pseudomonadati</taxon>
        <taxon>Pseudomonadota</taxon>
        <taxon>Gammaproteobacteria</taxon>
        <taxon>Oceanospirillales</taxon>
        <taxon>Oceanospirillaceae</taxon>
        <taxon>Oceanobacter</taxon>
    </lineage>
</organism>
<evidence type="ECO:0008006" key="3">
    <source>
        <dbReference type="Google" id="ProtNLM"/>
    </source>
</evidence>
<name>A0ABW8NG35_9GAMM</name>
<proteinExistence type="predicted"/>
<keyword evidence="2" id="KW-1185">Reference proteome</keyword>
<gene>
    <name evidence="1" type="ORF">WG929_05740</name>
</gene>
<evidence type="ECO:0000313" key="2">
    <source>
        <dbReference type="Proteomes" id="UP001620597"/>
    </source>
</evidence>
<protein>
    <recommendedName>
        <fullName evidence="3">D-glycerate 3-kinase</fullName>
    </recommendedName>
</protein>
<accession>A0ABW8NG35</accession>
<dbReference type="Gene3D" id="3.40.50.300">
    <property type="entry name" value="P-loop containing nucleotide triphosphate hydrolases"/>
    <property type="match status" value="1"/>
</dbReference>
<reference evidence="1 2" key="1">
    <citation type="submission" date="2024-03" db="EMBL/GenBank/DDBJ databases">
        <title>High-quality draft genome sequence of Oceanobacter sp. wDCs-4.</title>
        <authorList>
            <person name="Dong C."/>
        </authorList>
    </citation>
    <scope>NUCLEOTIDE SEQUENCE [LARGE SCALE GENOMIC DNA]</scope>
    <source>
        <strain evidence="2">wDCs-4</strain>
    </source>
</reference>
<dbReference type="Proteomes" id="UP001620597">
    <property type="component" value="Unassembled WGS sequence"/>
</dbReference>
<evidence type="ECO:0000313" key="1">
    <source>
        <dbReference type="EMBL" id="MFK4751909.1"/>
    </source>
</evidence>
<sequence>MTTTLWPAKRPLDDHLRTTFASNRSALKSLPEPWLKQWPDVWLPVATWVAQQKNTLGGVPVIGIHGGQGSGKSTLSQALASLYKAALGWNCAIVSIDDLYLGHDERKALGQSIHPLLATRGVPGTHDSALGRQLFADLKQLEPGQCLTIPAFDKVSDDRLPESNWHQIVGPVDLILFEGWCVGCHAVADSQLDEPANQLEATEDPDGHWRRWVNQRLASDYADWFAMMDRLIMLKVPGMQAVLNWRGQQEVENRKHARGDHDRGLDHAGLVRFIQHYQRLTENALRDLPEHADLVLELNNQHAVNHIN</sequence>
<dbReference type="RefSeq" id="WP_369857783.1">
    <property type="nucleotide sequence ID" value="NZ_JBBKTX010000005.1"/>
</dbReference>
<dbReference type="EMBL" id="JBBKTX010000005">
    <property type="protein sequence ID" value="MFK4751909.1"/>
    <property type="molecule type" value="Genomic_DNA"/>
</dbReference>
<comment type="caution">
    <text evidence="1">The sequence shown here is derived from an EMBL/GenBank/DDBJ whole genome shotgun (WGS) entry which is preliminary data.</text>
</comment>
<dbReference type="PANTHER" id="PTHR10285">
    <property type="entry name" value="URIDINE KINASE"/>
    <property type="match status" value="1"/>
</dbReference>